<protein>
    <submittedName>
        <fullName evidence="6">TetR/AcrR family transcriptional regulator</fullName>
    </submittedName>
</protein>
<dbReference type="Proteomes" id="UP001140076">
    <property type="component" value="Unassembled WGS sequence"/>
</dbReference>
<dbReference type="Pfam" id="PF00440">
    <property type="entry name" value="TetR_N"/>
    <property type="match status" value="1"/>
</dbReference>
<evidence type="ECO:0000256" key="2">
    <source>
        <dbReference type="ARBA" id="ARBA00023125"/>
    </source>
</evidence>
<dbReference type="EMBL" id="JAJAQC010000004">
    <property type="protein sequence ID" value="MDA0563403.1"/>
    <property type="molecule type" value="Genomic_DNA"/>
</dbReference>
<name>A0A9X3NJR7_9ACTN</name>
<dbReference type="GO" id="GO:0003700">
    <property type="term" value="F:DNA-binding transcription factor activity"/>
    <property type="evidence" value="ECO:0007669"/>
    <property type="project" value="TreeGrafter"/>
</dbReference>
<dbReference type="AlphaFoldDB" id="A0A9X3NJR7"/>
<evidence type="ECO:0000259" key="5">
    <source>
        <dbReference type="PROSITE" id="PS50977"/>
    </source>
</evidence>
<gene>
    <name evidence="6" type="ORF">LG943_03515</name>
</gene>
<dbReference type="GO" id="GO:0000976">
    <property type="term" value="F:transcription cis-regulatory region binding"/>
    <property type="evidence" value="ECO:0007669"/>
    <property type="project" value="TreeGrafter"/>
</dbReference>
<dbReference type="RefSeq" id="WP_270070691.1">
    <property type="nucleotide sequence ID" value="NZ_JAJAQC010000004.1"/>
</dbReference>
<evidence type="ECO:0000256" key="3">
    <source>
        <dbReference type="ARBA" id="ARBA00023163"/>
    </source>
</evidence>
<dbReference type="InterPro" id="IPR009057">
    <property type="entry name" value="Homeodomain-like_sf"/>
</dbReference>
<keyword evidence="3" id="KW-0804">Transcription</keyword>
<keyword evidence="2 4" id="KW-0238">DNA-binding</keyword>
<evidence type="ECO:0000313" key="6">
    <source>
        <dbReference type="EMBL" id="MDA0563403.1"/>
    </source>
</evidence>
<dbReference type="PANTHER" id="PTHR30055:SF238">
    <property type="entry name" value="MYCOFACTOCIN BIOSYNTHESIS TRANSCRIPTIONAL REGULATOR MFTR-RELATED"/>
    <property type="match status" value="1"/>
</dbReference>
<dbReference type="PROSITE" id="PS50977">
    <property type="entry name" value="HTH_TETR_2"/>
    <property type="match status" value="1"/>
</dbReference>
<organism evidence="6 7">
    <name type="scientific">Streptomonospora mangrovi</name>
    <dbReference type="NCBI Taxonomy" id="2883123"/>
    <lineage>
        <taxon>Bacteria</taxon>
        <taxon>Bacillati</taxon>
        <taxon>Actinomycetota</taxon>
        <taxon>Actinomycetes</taxon>
        <taxon>Streptosporangiales</taxon>
        <taxon>Nocardiopsidaceae</taxon>
        <taxon>Streptomonospora</taxon>
    </lineage>
</organism>
<sequence>MPTGVALHDARERLLAAAERVLVREGPSALTSRAVTAEAGLAKGVLHRHFADFDAFLAELVRRRIARLEPVSEALRGAAGSATVTANLTRALGDLMDPVAVAVVGLVVSRDGLRALLRTTTPAGIPLLNEAAQMVGAYLAEEQRRGRVAAGADTAALAPALIGAAHLLFADRHAGPPPPEVLAQAVAATLGGALPAGDA</sequence>
<evidence type="ECO:0000313" key="7">
    <source>
        <dbReference type="Proteomes" id="UP001140076"/>
    </source>
</evidence>
<dbReference type="InterPro" id="IPR001647">
    <property type="entry name" value="HTH_TetR"/>
</dbReference>
<feature type="DNA-binding region" description="H-T-H motif" evidence="4">
    <location>
        <begin position="31"/>
        <end position="50"/>
    </location>
</feature>
<evidence type="ECO:0000256" key="1">
    <source>
        <dbReference type="ARBA" id="ARBA00023015"/>
    </source>
</evidence>
<dbReference type="InterPro" id="IPR050109">
    <property type="entry name" value="HTH-type_TetR-like_transc_reg"/>
</dbReference>
<comment type="caution">
    <text evidence="6">The sequence shown here is derived from an EMBL/GenBank/DDBJ whole genome shotgun (WGS) entry which is preliminary data.</text>
</comment>
<accession>A0A9X3NJR7</accession>
<dbReference type="PANTHER" id="PTHR30055">
    <property type="entry name" value="HTH-TYPE TRANSCRIPTIONAL REGULATOR RUTR"/>
    <property type="match status" value="1"/>
</dbReference>
<reference evidence="6" key="1">
    <citation type="submission" date="2021-10" db="EMBL/GenBank/DDBJ databases">
        <title>Streptomonospora sp. nov., isolated from mangrove soil.</title>
        <authorList>
            <person name="Chen X."/>
            <person name="Ge X."/>
            <person name="Liu W."/>
        </authorList>
    </citation>
    <scope>NUCLEOTIDE SEQUENCE</scope>
    <source>
        <strain evidence="6">S1-112</strain>
    </source>
</reference>
<evidence type="ECO:0000256" key="4">
    <source>
        <dbReference type="PROSITE-ProRule" id="PRU00335"/>
    </source>
</evidence>
<proteinExistence type="predicted"/>
<dbReference type="Gene3D" id="1.10.357.10">
    <property type="entry name" value="Tetracycline Repressor, domain 2"/>
    <property type="match status" value="1"/>
</dbReference>
<feature type="domain" description="HTH tetR-type" evidence="5">
    <location>
        <begin position="8"/>
        <end position="68"/>
    </location>
</feature>
<dbReference type="SUPFAM" id="SSF46689">
    <property type="entry name" value="Homeodomain-like"/>
    <property type="match status" value="1"/>
</dbReference>
<keyword evidence="7" id="KW-1185">Reference proteome</keyword>
<keyword evidence="1" id="KW-0805">Transcription regulation</keyword>